<reference evidence="6 7" key="1">
    <citation type="submission" date="2010-08" db="EMBL/GenBank/DDBJ databases">
        <authorList>
            <consortium name="US DOE Joint Genome Institute (JGI-PGF)"/>
            <person name="Lucas S."/>
            <person name="Copeland A."/>
            <person name="Lapidus A."/>
            <person name="Cheng J.-F."/>
            <person name="Bruce D."/>
            <person name="Goodwin L."/>
            <person name="Pitluck S."/>
            <person name="Land M.L."/>
            <person name="Hauser L."/>
            <person name="Chang Y.-J."/>
            <person name="Anderson I.J."/>
            <person name="Johnson E."/>
            <person name="Mulhopadhyay B."/>
            <person name="Kyrpides N."/>
            <person name="Woyke T.J."/>
        </authorList>
    </citation>
    <scope>NUCLEOTIDE SEQUENCE [LARGE SCALE GENOMIC DNA]</scope>
    <source>
        <strain evidence="6 7">6</strain>
    </source>
</reference>
<dbReference type="PANTHER" id="PTHR30146:SF148">
    <property type="entry name" value="HTH-TYPE TRANSCRIPTIONAL REPRESSOR PURR-RELATED"/>
    <property type="match status" value="1"/>
</dbReference>
<proteinExistence type="predicted"/>
<evidence type="ECO:0000313" key="7">
    <source>
        <dbReference type="Proteomes" id="UP000005753"/>
    </source>
</evidence>
<name>I5AWA5_EUBC6</name>
<dbReference type="SMART" id="SM00354">
    <property type="entry name" value="HTH_LACI"/>
    <property type="match status" value="1"/>
</dbReference>
<dbReference type="GO" id="GO:0000976">
    <property type="term" value="F:transcription cis-regulatory region binding"/>
    <property type="evidence" value="ECO:0007669"/>
    <property type="project" value="TreeGrafter"/>
</dbReference>
<dbReference type="InterPro" id="IPR046335">
    <property type="entry name" value="LacI/GalR-like_sensor"/>
</dbReference>
<keyword evidence="4" id="KW-0804">Transcription</keyword>
<dbReference type="Gene3D" id="3.40.50.2300">
    <property type="match status" value="2"/>
</dbReference>
<gene>
    <name evidence="6" type="ORF">EubceDRAFT1_2340</name>
</gene>
<dbReference type="PANTHER" id="PTHR30146">
    <property type="entry name" value="LACI-RELATED TRANSCRIPTIONAL REPRESSOR"/>
    <property type="match status" value="1"/>
</dbReference>
<dbReference type="SUPFAM" id="SSF53822">
    <property type="entry name" value="Periplasmic binding protein-like I"/>
    <property type="match status" value="1"/>
</dbReference>
<dbReference type="EMBL" id="CM001487">
    <property type="protein sequence ID" value="EIM58078.1"/>
    <property type="molecule type" value="Genomic_DNA"/>
</dbReference>
<evidence type="ECO:0000313" key="6">
    <source>
        <dbReference type="EMBL" id="EIM58078.1"/>
    </source>
</evidence>
<keyword evidence="2" id="KW-0805">Transcription regulation</keyword>
<dbReference type="Gene3D" id="1.10.260.40">
    <property type="entry name" value="lambda repressor-like DNA-binding domains"/>
    <property type="match status" value="1"/>
</dbReference>
<sequence>MSKKVTIQDIADALGLSRNTVSKAINNSGILAESTRRMVLSKAKEMGYKQFAYFDPSVLTKEEPAAAPVVHPAKANIALFTAKLLDNAHFASSMLRTANEIFEQMGFHLVIYNLSAADIAARRLPPSFSLDTTAALVCVEIFNYDYAKMLCELDLPVVFADAPVNNIMQSLNAALLEMDNRSGIYQFIGHAVSCGKKTFGYVGDAMHCQSFYERYSALKGACNYHGVSRSCIHNVTGNLPASDTIHTYRDYLTDSFRAMKEIPEVLVCANDFAAFDAIDALRSLGYKVPDDVWICGFDDSQRSRYFTPRLTTIRINGAAMGRTLVDLIIRLMERRDYSCKTFYVESSLILRESSGEIP</sequence>
<dbReference type="AlphaFoldDB" id="I5AWA5"/>
<dbReference type="Pfam" id="PF13377">
    <property type="entry name" value="Peripla_BP_3"/>
    <property type="match status" value="1"/>
</dbReference>
<dbReference type="HOGENOM" id="CLU_037628_6_2_9"/>
<keyword evidence="3" id="KW-0238">DNA-binding</keyword>
<dbReference type="CDD" id="cd01392">
    <property type="entry name" value="HTH_LacI"/>
    <property type="match status" value="1"/>
</dbReference>
<dbReference type="InterPro" id="IPR000843">
    <property type="entry name" value="HTH_LacI"/>
</dbReference>
<evidence type="ECO:0000259" key="5">
    <source>
        <dbReference type="PROSITE" id="PS50932"/>
    </source>
</evidence>
<dbReference type="eggNOG" id="COG1609">
    <property type="taxonomic scope" value="Bacteria"/>
</dbReference>
<reference evidence="6 7" key="2">
    <citation type="submission" date="2012-02" db="EMBL/GenBank/DDBJ databases">
        <title>Improved High-Quality Draft sequence of Eubacterium cellulosolvens 6.</title>
        <authorList>
            <consortium name="US DOE Joint Genome Institute"/>
            <person name="Lucas S."/>
            <person name="Han J."/>
            <person name="Lapidus A."/>
            <person name="Cheng J.-F."/>
            <person name="Goodwin L."/>
            <person name="Pitluck S."/>
            <person name="Peters L."/>
            <person name="Mikhailova N."/>
            <person name="Gu W."/>
            <person name="Detter J.C."/>
            <person name="Han C."/>
            <person name="Tapia R."/>
            <person name="Land M."/>
            <person name="Hauser L."/>
            <person name="Kyrpides N."/>
            <person name="Ivanova N."/>
            <person name="Pagani I."/>
            <person name="Johnson E."/>
            <person name="Mukhopadhyay B."/>
            <person name="Anderson I."/>
            <person name="Woyke T."/>
        </authorList>
    </citation>
    <scope>NUCLEOTIDE SEQUENCE [LARGE SCALE GENOMIC DNA]</scope>
    <source>
        <strain evidence="6 7">6</strain>
    </source>
</reference>
<keyword evidence="1" id="KW-0678">Repressor</keyword>
<keyword evidence="7" id="KW-1185">Reference proteome</keyword>
<dbReference type="PROSITE" id="PS50932">
    <property type="entry name" value="HTH_LACI_2"/>
    <property type="match status" value="1"/>
</dbReference>
<dbReference type="Proteomes" id="UP000005753">
    <property type="component" value="Chromosome"/>
</dbReference>
<dbReference type="Pfam" id="PF00356">
    <property type="entry name" value="LacI"/>
    <property type="match status" value="1"/>
</dbReference>
<evidence type="ECO:0000256" key="1">
    <source>
        <dbReference type="ARBA" id="ARBA00022491"/>
    </source>
</evidence>
<accession>I5AWA5</accession>
<dbReference type="SUPFAM" id="SSF47413">
    <property type="entry name" value="lambda repressor-like DNA-binding domains"/>
    <property type="match status" value="1"/>
</dbReference>
<feature type="domain" description="HTH lacI-type" evidence="5">
    <location>
        <begin position="5"/>
        <end position="49"/>
    </location>
</feature>
<evidence type="ECO:0000256" key="2">
    <source>
        <dbReference type="ARBA" id="ARBA00023015"/>
    </source>
</evidence>
<dbReference type="OrthoDB" id="9775106at2"/>
<dbReference type="GO" id="GO:0003700">
    <property type="term" value="F:DNA-binding transcription factor activity"/>
    <property type="evidence" value="ECO:0007669"/>
    <property type="project" value="TreeGrafter"/>
</dbReference>
<evidence type="ECO:0000256" key="3">
    <source>
        <dbReference type="ARBA" id="ARBA00023125"/>
    </source>
</evidence>
<protein>
    <submittedName>
        <fullName evidence="6">Transcriptional regulator</fullName>
    </submittedName>
</protein>
<dbReference type="STRING" id="633697.EubceDRAFT1_2340"/>
<evidence type="ECO:0000256" key="4">
    <source>
        <dbReference type="ARBA" id="ARBA00023163"/>
    </source>
</evidence>
<organism evidence="6 7">
    <name type="scientific">Eubacterium cellulosolvens (strain ATCC 43171 / JCM 9499 / 6)</name>
    <name type="common">Cillobacterium cellulosolvens</name>
    <dbReference type="NCBI Taxonomy" id="633697"/>
    <lineage>
        <taxon>Bacteria</taxon>
        <taxon>Bacillati</taxon>
        <taxon>Bacillota</taxon>
        <taxon>Clostridia</taxon>
        <taxon>Eubacteriales</taxon>
        <taxon>Eubacteriaceae</taxon>
        <taxon>Eubacterium</taxon>
    </lineage>
</organism>
<dbReference type="InterPro" id="IPR028082">
    <property type="entry name" value="Peripla_BP_I"/>
</dbReference>
<dbReference type="InterPro" id="IPR010982">
    <property type="entry name" value="Lambda_DNA-bd_dom_sf"/>
</dbReference>